<gene>
    <name evidence="1" type="ORF">PDMSB3_2706</name>
</gene>
<evidence type="ECO:0000313" key="2">
    <source>
        <dbReference type="Proteomes" id="UP000325811"/>
    </source>
</evidence>
<dbReference type="EMBL" id="LR699553">
    <property type="protein sequence ID" value="VVD29162.1"/>
    <property type="molecule type" value="Genomic_DNA"/>
</dbReference>
<dbReference type="AlphaFoldDB" id="A0A5Q4ZEF6"/>
<proteinExistence type="predicted"/>
<organism evidence="1 2">
    <name type="scientific">Paraburkholderia dioscoreae</name>
    <dbReference type="NCBI Taxonomy" id="2604047"/>
    <lineage>
        <taxon>Bacteria</taxon>
        <taxon>Pseudomonadati</taxon>
        <taxon>Pseudomonadota</taxon>
        <taxon>Betaproteobacteria</taxon>
        <taxon>Burkholderiales</taxon>
        <taxon>Burkholderiaceae</taxon>
        <taxon>Paraburkholderia</taxon>
    </lineage>
</organism>
<dbReference type="Proteomes" id="UP000325811">
    <property type="component" value="Chromosome I"/>
</dbReference>
<name>A0A5Q4ZEF6_9BURK</name>
<keyword evidence="2" id="KW-1185">Reference proteome</keyword>
<sequence>MPLLDVSDVLLDPDFMDSSLACTRQDQTVNDDGLAVNAETVSPFSGVVTNNTGDILLRRAEGELIAGSITIHTKFRLCDGQDGRSADIVTWLGARYTVTNVANWSTYGAGFVMATCDLIPLSGGSGG</sequence>
<reference evidence="1 2" key="1">
    <citation type="submission" date="2019-08" db="EMBL/GenBank/DDBJ databases">
        <authorList>
            <person name="Herpell B J."/>
        </authorList>
    </citation>
    <scope>NUCLEOTIDE SEQUENCE [LARGE SCALE GENOMIC DNA]</scope>
    <source>
        <strain evidence="2">Msb3</strain>
    </source>
</reference>
<accession>A0A5Q4ZEF6</accession>
<dbReference type="RefSeq" id="WP_165186371.1">
    <property type="nucleotide sequence ID" value="NZ_LR699553.1"/>
</dbReference>
<dbReference type="KEGG" id="pdio:PDMSB3_2706"/>
<protein>
    <submittedName>
        <fullName evidence="1">Putative bacteriophage protein</fullName>
    </submittedName>
</protein>
<evidence type="ECO:0000313" key="1">
    <source>
        <dbReference type="EMBL" id="VVD29162.1"/>
    </source>
</evidence>